<evidence type="ECO:0000256" key="1">
    <source>
        <dbReference type="SAM" id="Phobius"/>
    </source>
</evidence>
<dbReference type="RefSeq" id="WP_115083980.1">
    <property type="nucleotide sequence ID" value="NZ_UGTP01000002.1"/>
</dbReference>
<accession>A0A379GAK6</accession>
<gene>
    <name evidence="2" type="ORF">NCTC13043_02043</name>
</gene>
<dbReference type="EMBL" id="UGTP01000002">
    <property type="protein sequence ID" value="SUC37553.1"/>
    <property type="molecule type" value="Genomic_DNA"/>
</dbReference>
<organism evidence="2 3">
    <name type="scientific">Prevotella pallens</name>
    <dbReference type="NCBI Taxonomy" id="60133"/>
    <lineage>
        <taxon>Bacteria</taxon>
        <taxon>Pseudomonadati</taxon>
        <taxon>Bacteroidota</taxon>
        <taxon>Bacteroidia</taxon>
        <taxon>Bacteroidales</taxon>
        <taxon>Prevotellaceae</taxon>
        <taxon>Prevotella</taxon>
    </lineage>
</organism>
<feature type="transmembrane region" description="Helical" evidence="1">
    <location>
        <begin position="32"/>
        <end position="52"/>
    </location>
</feature>
<dbReference type="OrthoDB" id="1082403at2"/>
<evidence type="ECO:0000313" key="2">
    <source>
        <dbReference type="EMBL" id="SUC37553.1"/>
    </source>
</evidence>
<name>A0A379GAK6_9BACT</name>
<feature type="transmembrane region" description="Helical" evidence="1">
    <location>
        <begin position="204"/>
        <end position="224"/>
    </location>
</feature>
<protein>
    <recommendedName>
        <fullName evidence="4">ABC-2 family transporter protein</fullName>
    </recommendedName>
</protein>
<keyword evidence="1" id="KW-1133">Transmembrane helix</keyword>
<feature type="transmembrane region" description="Helical" evidence="1">
    <location>
        <begin position="176"/>
        <end position="198"/>
    </location>
</feature>
<reference evidence="2 3" key="1">
    <citation type="submission" date="2018-06" db="EMBL/GenBank/DDBJ databases">
        <authorList>
            <consortium name="Pathogen Informatics"/>
            <person name="Doyle S."/>
        </authorList>
    </citation>
    <scope>NUCLEOTIDE SEQUENCE [LARGE SCALE GENOMIC DNA]</scope>
    <source>
        <strain evidence="2 3">NCTC13043</strain>
    </source>
</reference>
<evidence type="ECO:0008006" key="4">
    <source>
        <dbReference type="Google" id="ProtNLM"/>
    </source>
</evidence>
<keyword evidence="1" id="KW-0472">Membrane</keyword>
<evidence type="ECO:0000313" key="3">
    <source>
        <dbReference type="Proteomes" id="UP000254235"/>
    </source>
</evidence>
<keyword evidence="1" id="KW-0812">Transmembrane</keyword>
<sequence>MERNCNRRAHVNIIAYARALWAATKKKRRNTAIAIIIPMVLLEMVTAAFRGFGSPTGNGGGGSVIYVIYPLFILVCCIAASFGMSRKYEIPVLRVPVWGEWVVRWIIFVLLPFFFFLFVTHLLDIFVATPKSVPMPWEVDLAELPGSYTLPIIFFLVSFFFAVSIYFSFLSFFAGLLILAIVIIISLIFIPRAVFWYVGMQDTSWEVIGFLLVMGAAALALSYYKLQADRTDDDE</sequence>
<dbReference type="AlphaFoldDB" id="A0A379GAK6"/>
<feature type="transmembrane region" description="Helical" evidence="1">
    <location>
        <begin position="148"/>
        <end position="169"/>
    </location>
</feature>
<dbReference type="GeneID" id="78571682"/>
<dbReference type="Proteomes" id="UP000254235">
    <property type="component" value="Unassembled WGS sequence"/>
</dbReference>
<feature type="transmembrane region" description="Helical" evidence="1">
    <location>
        <begin position="64"/>
        <end position="84"/>
    </location>
</feature>
<proteinExistence type="predicted"/>
<feature type="transmembrane region" description="Helical" evidence="1">
    <location>
        <begin position="105"/>
        <end position="128"/>
    </location>
</feature>